<reference evidence="1 2" key="1">
    <citation type="submission" date="2019-09" db="EMBL/GenBank/DDBJ databases">
        <title>In-depth cultivation of the pig gut microbiome towards novel bacterial diversity and tailored functional studies.</title>
        <authorList>
            <person name="Wylensek D."/>
            <person name="Hitch T.C.A."/>
            <person name="Clavel T."/>
        </authorList>
    </citation>
    <scope>NUCLEOTIDE SEQUENCE [LARGE SCALE GENOMIC DNA]</scope>
    <source>
        <strain evidence="1 2">WCA3-693-APC-4?</strain>
    </source>
</reference>
<keyword evidence="2" id="KW-1185">Reference proteome</keyword>
<dbReference type="AlphaFoldDB" id="A0A6N7XIK6"/>
<evidence type="ECO:0000313" key="1">
    <source>
        <dbReference type="EMBL" id="MSU01869.1"/>
    </source>
</evidence>
<accession>A0A6N7XIK6</accession>
<evidence type="ECO:0000313" key="2">
    <source>
        <dbReference type="Proteomes" id="UP000469523"/>
    </source>
</evidence>
<gene>
    <name evidence="1" type="ORF">FYJ83_10355</name>
</gene>
<proteinExistence type="predicted"/>
<comment type="caution">
    <text evidence="1">The sequence shown here is derived from an EMBL/GenBank/DDBJ whole genome shotgun (WGS) entry which is preliminary data.</text>
</comment>
<sequence length="67" mass="7775">MPSFNNLKDLENYLKKNPEIVLEQNIGKVIEYECPKCKTVEKIKITSKNKGRCQKCNSDIEITMVIE</sequence>
<dbReference type="Proteomes" id="UP000469523">
    <property type="component" value="Unassembled WGS sequence"/>
</dbReference>
<protein>
    <submittedName>
        <fullName evidence="1">Uncharacterized protein</fullName>
    </submittedName>
</protein>
<name>A0A6N7XIK6_9FIRM</name>
<organism evidence="1 2">
    <name type="scientific">Tissierella pigra</name>
    <dbReference type="NCBI Taxonomy" id="2607614"/>
    <lineage>
        <taxon>Bacteria</taxon>
        <taxon>Bacillati</taxon>
        <taxon>Bacillota</taxon>
        <taxon>Tissierellia</taxon>
        <taxon>Tissierellales</taxon>
        <taxon>Tissierellaceae</taxon>
        <taxon>Tissierella</taxon>
    </lineage>
</organism>
<dbReference type="EMBL" id="VUNQ01000020">
    <property type="protein sequence ID" value="MSU01869.1"/>
    <property type="molecule type" value="Genomic_DNA"/>
</dbReference>
<dbReference type="RefSeq" id="WP_078025145.1">
    <property type="nucleotide sequence ID" value="NZ_JAHLPJ010000001.1"/>
</dbReference>